<dbReference type="OrthoDB" id="2678913at2759"/>
<feature type="region of interest" description="Disordered" evidence="1">
    <location>
        <begin position="155"/>
        <end position="176"/>
    </location>
</feature>
<feature type="non-terminal residue" evidence="2">
    <location>
        <position position="1"/>
    </location>
</feature>
<dbReference type="AlphaFoldDB" id="A0A4S4L2Y0"/>
<sequence length="330" mass="36158">RSLFIQSFFSLPTVPSSPPCTGIAFPSQRDFTARLSLPPIDYHVGHHRRTPARTPTFRHRIPCCTPIPHSAQCLPCTRRHKELRSKQIGLEPQQQAEAQLASDPRQLQRQAPALPPPCNSPRMRAWLHQRMRTAPKRGVGARVFEPTRTPAPRSLARSVWAASSPPKSPSATPESSGVEAYHGAVVTQGAISLTPKALKSASISNAPMDVIPSPTTTSMNALDVVAPLTERTVALSLRRANPLTPYHAEAWRQALSAASLLAKYPSVYSGLTSGFDIGIPCISQMHAPFNSPTLRTYQEVFSSIIYNEFARGRYLGLFSQSELQLLIGPF</sequence>
<name>A0A4S4L2Y0_9AGAM</name>
<organism evidence="2 3">
    <name type="scientific">Bondarzewia mesenterica</name>
    <dbReference type="NCBI Taxonomy" id="1095465"/>
    <lineage>
        <taxon>Eukaryota</taxon>
        <taxon>Fungi</taxon>
        <taxon>Dikarya</taxon>
        <taxon>Basidiomycota</taxon>
        <taxon>Agaricomycotina</taxon>
        <taxon>Agaricomycetes</taxon>
        <taxon>Russulales</taxon>
        <taxon>Bondarzewiaceae</taxon>
        <taxon>Bondarzewia</taxon>
    </lineage>
</organism>
<comment type="caution">
    <text evidence="2">The sequence shown here is derived from an EMBL/GenBank/DDBJ whole genome shotgun (WGS) entry which is preliminary data.</text>
</comment>
<feature type="compositionally biased region" description="Low complexity" evidence="1">
    <location>
        <begin position="158"/>
        <end position="176"/>
    </location>
</feature>
<evidence type="ECO:0000313" key="3">
    <source>
        <dbReference type="Proteomes" id="UP000310158"/>
    </source>
</evidence>
<feature type="compositionally biased region" description="Low complexity" evidence="1">
    <location>
        <begin position="92"/>
        <end position="112"/>
    </location>
</feature>
<evidence type="ECO:0000256" key="1">
    <source>
        <dbReference type="SAM" id="MobiDB-lite"/>
    </source>
</evidence>
<keyword evidence="3" id="KW-1185">Reference proteome</keyword>
<dbReference type="EMBL" id="SGPL01000980">
    <property type="protein sequence ID" value="THH05644.1"/>
    <property type="molecule type" value="Genomic_DNA"/>
</dbReference>
<accession>A0A4S4L2Y0</accession>
<proteinExistence type="predicted"/>
<feature type="region of interest" description="Disordered" evidence="1">
    <location>
        <begin position="92"/>
        <end position="122"/>
    </location>
</feature>
<evidence type="ECO:0000313" key="2">
    <source>
        <dbReference type="EMBL" id="THH05644.1"/>
    </source>
</evidence>
<dbReference type="Proteomes" id="UP000310158">
    <property type="component" value="Unassembled WGS sequence"/>
</dbReference>
<protein>
    <submittedName>
        <fullName evidence="2">Uncharacterized protein</fullName>
    </submittedName>
</protein>
<reference evidence="2 3" key="1">
    <citation type="submission" date="2019-02" db="EMBL/GenBank/DDBJ databases">
        <title>Genome sequencing of the rare red list fungi Bondarzewia mesenterica.</title>
        <authorList>
            <person name="Buettner E."/>
            <person name="Kellner H."/>
        </authorList>
    </citation>
    <scope>NUCLEOTIDE SEQUENCE [LARGE SCALE GENOMIC DNA]</scope>
    <source>
        <strain evidence="2 3">DSM 108281</strain>
    </source>
</reference>
<gene>
    <name evidence="2" type="ORF">EW146_g9849</name>
</gene>